<gene>
    <name evidence="2" type="ORF">THAOC_03648</name>
</gene>
<evidence type="ECO:0000256" key="1">
    <source>
        <dbReference type="SAM" id="MobiDB-lite"/>
    </source>
</evidence>
<feature type="region of interest" description="Disordered" evidence="1">
    <location>
        <begin position="45"/>
        <end position="93"/>
    </location>
</feature>
<organism evidence="2 3">
    <name type="scientific">Thalassiosira oceanica</name>
    <name type="common">Marine diatom</name>
    <dbReference type="NCBI Taxonomy" id="159749"/>
    <lineage>
        <taxon>Eukaryota</taxon>
        <taxon>Sar</taxon>
        <taxon>Stramenopiles</taxon>
        <taxon>Ochrophyta</taxon>
        <taxon>Bacillariophyta</taxon>
        <taxon>Coscinodiscophyceae</taxon>
        <taxon>Thalassiosirophycidae</taxon>
        <taxon>Thalassiosirales</taxon>
        <taxon>Thalassiosiraceae</taxon>
        <taxon>Thalassiosira</taxon>
    </lineage>
</organism>
<comment type="caution">
    <text evidence="2">The sequence shown here is derived from an EMBL/GenBank/DDBJ whole genome shotgun (WGS) entry which is preliminary data.</text>
</comment>
<feature type="region of interest" description="Disordered" evidence="1">
    <location>
        <begin position="1"/>
        <end position="21"/>
    </location>
</feature>
<dbReference type="Proteomes" id="UP000266841">
    <property type="component" value="Unassembled WGS sequence"/>
</dbReference>
<proteinExistence type="predicted"/>
<feature type="compositionally biased region" description="Basic and acidic residues" evidence="1">
    <location>
        <begin position="75"/>
        <end position="93"/>
    </location>
</feature>
<accession>K0TPP6</accession>
<evidence type="ECO:0000313" key="3">
    <source>
        <dbReference type="Proteomes" id="UP000266841"/>
    </source>
</evidence>
<sequence length="403" mass="42414">MGSRKGAGTSEKNDCERAAPAKPHVVYRYHGFALEDNPIRTTAGYSTVFPTGRGDPGGGREGRCGGRGRKLAHRLRPDDSGEGRAASDHRGAETDFVEAASEPLRAQDGKSAKIVHKGCSYVPPLLLPNQVNLSLLGVGQPSRRKALAGMQKWQPLPASPVALRLLWLRAPMRDSPAPASGVEVVVFEVAVRSGMRSARDGISFIPRAKRHPTTPPPRRVVSSWTSTIGRIGQKGASRDPLLELCKPRENDGPARADGPLCNGACLPLEVVRVVVWPAPPSFFSGVLRAHSTPHSRRRGGAAGMASRAPRQRTRPRTDTHPGDPPPVVHADFAQSSSGALAERGTGTSRTGPGAERKGEATATGATGGNVHTSPRTHLHTPPRPGSGAGAGGRAVLSVNVVTE</sequence>
<evidence type="ECO:0000313" key="2">
    <source>
        <dbReference type="EMBL" id="EJK74662.1"/>
    </source>
</evidence>
<feature type="region of interest" description="Disordered" evidence="1">
    <location>
        <begin position="283"/>
        <end position="393"/>
    </location>
</feature>
<dbReference type="EMBL" id="AGNL01003454">
    <property type="protein sequence ID" value="EJK74662.1"/>
    <property type="molecule type" value="Genomic_DNA"/>
</dbReference>
<dbReference type="AlphaFoldDB" id="K0TPP6"/>
<reference evidence="2 3" key="1">
    <citation type="journal article" date="2012" name="Genome Biol.">
        <title>Genome and low-iron response of an oceanic diatom adapted to chronic iron limitation.</title>
        <authorList>
            <person name="Lommer M."/>
            <person name="Specht M."/>
            <person name="Roy A.S."/>
            <person name="Kraemer L."/>
            <person name="Andreson R."/>
            <person name="Gutowska M.A."/>
            <person name="Wolf J."/>
            <person name="Bergner S.V."/>
            <person name="Schilhabel M.B."/>
            <person name="Klostermeier U.C."/>
            <person name="Beiko R.G."/>
            <person name="Rosenstiel P."/>
            <person name="Hippler M."/>
            <person name="Laroche J."/>
        </authorList>
    </citation>
    <scope>NUCLEOTIDE SEQUENCE [LARGE SCALE GENOMIC DNA]</scope>
    <source>
        <strain evidence="2 3">CCMP1005</strain>
    </source>
</reference>
<protein>
    <submittedName>
        <fullName evidence="2">Uncharacterized protein</fullName>
    </submittedName>
</protein>
<keyword evidence="3" id="KW-1185">Reference proteome</keyword>
<name>K0TPP6_THAOC</name>